<dbReference type="Pfam" id="PF00078">
    <property type="entry name" value="RVT_1"/>
    <property type="match status" value="1"/>
</dbReference>
<dbReference type="PROSITE" id="PS50142">
    <property type="entry name" value="RNASE_3_2"/>
    <property type="match status" value="1"/>
</dbReference>
<organism evidence="6">
    <name type="scientific">Aegilops tauschii</name>
    <name type="common">Tausch's goatgrass</name>
    <name type="synonym">Aegilops squarrosa</name>
    <dbReference type="NCBI Taxonomy" id="37682"/>
    <lineage>
        <taxon>Eukaryota</taxon>
        <taxon>Viridiplantae</taxon>
        <taxon>Streptophyta</taxon>
        <taxon>Embryophyta</taxon>
        <taxon>Tracheophyta</taxon>
        <taxon>Spermatophyta</taxon>
        <taxon>Magnoliopsida</taxon>
        <taxon>Liliopsida</taxon>
        <taxon>Poales</taxon>
        <taxon>Poaceae</taxon>
        <taxon>BOP clade</taxon>
        <taxon>Pooideae</taxon>
        <taxon>Triticodae</taxon>
        <taxon>Triticeae</taxon>
        <taxon>Triticinae</taxon>
        <taxon>Aegilops</taxon>
    </lineage>
</organism>
<dbReference type="CDD" id="cd00593">
    <property type="entry name" value="RIBOc"/>
    <property type="match status" value="1"/>
</dbReference>
<reference evidence="6" key="1">
    <citation type="submission" date="2015-06" db="UniProtKB">
        <authorList>
            <consortium name="EnsemblPlants"/>
        </authorList>
    </citation>
    <scope>IDENTIFICATION</scope>
</reference>
<evidence type="ECO:0000256" key="3">
    <source>
        <dbReference type="ARBA" id="ARBA00022552"/>
    </source>
</evidence>
<keyword evidence="4" id="KW-0539">Nucleus</keyword>
<dbReference type="PANTHER" id="PTHR12838">
    <property type="entry name" value="U3 SMALL NUCLEOLAR RNA-ASSOCIATED PROTEIN 11"/>
    <property type="match status" value="1"/>
</dbReference>
<dbReference type="CDD" id="cd01650">
    <property type="entry name" value="RT_nLTR_like"/>
    <property type="match status" value="1"/>
</dbReference>
<dbReference type="InterPro" id="IPR036389">
    <property type="entry name" value="RNase_III_sf"/>
</dbReference>
<dbReference type="InterPro" id="IPR000999">
    <property type="entry name" value="RNase_III_dom"/>
</dbReference>
<dbReference type="GO" id="GO:0004525">
    <property type="term" value="F:ribonuclease III activity"/>
    <property type="evidence" value="ECO:0007669"/>
    <property type="project" value="InterPro"/>
</dbReference>
<dbReference type="SUPFAM" id="SSF69065">
    <property type="entry name" value="RNase III domain-like"/>
    <property type="match status" value="1"/>
</dbReference>
<dbReference type="InterPro" id="IPR000477">
    <property type="entry name" value="RT_dom"/>
</dbReference>
<dbReference type="InterPro" id="IPR007144">
    <property type="entry name" value="SSU_processome_Utp11"/>
</dbReference>
<feature type="region of interest" description="Disordered" evidence="5">
    <location>
        <begin position="1"/>
        <end position="20"/>
    </location>
</feature>
<proteinExistence type="inferred from homology"/>
<dbReference type="GO" id="GO:0032040">
    <property type="term" value="C:small-subunit processome"/>
    <property type="evidence" value="ECO:0007669"/>
    <property type="project" value="InterPro"/>
</dbReference>
<comment type="similarity">
    <text evidence="2">Belongs to the UTP11 family.</text>
</comment>
<protein>
    <submittedName>
        <fullName evidence="6">Putative U3 small nucleolar RNA-associated protein 11</fullName>
    </submittedName>
</protein>
<dbReference type="Gene3D" id="1.10.1520.10">
    <property type="entry name" value="Ribonuclease III domain"/>
    <property type="match status" value="1"/>
</dbReference>
<accession>N1QRL2</accession>
<comment type="subcellular location">
    <subcellularLocation>
        <location evidence="1">Nucleus</location>
        <location evidence="1">Nucleolus</location>
    </subcellularLocation>
</comment>
<dbReference type="EnsemblPlants" id="EMT01651">
    <property type="protein sequence ID" value="EMT01651"/>
    <property type="gene ID" value="F775_07214"/>
</dbReference>
<evidence type="ECO:0000313" key="6">
    <source>
        <dbReference type="EnsemblPlants" id="EMT01651"/>
    </source>
</evidence>
<keyword evidence="3" id="KW-0698">rRNA processing</keyword>
<dbReference type="Pfam" id="PF03998">
    <property type="entry name" value="Utp11"/>
    <property type="match status" value="1"/>
</dbReference>
<feature type="compositionally biased region" description="Polar residues" evidence="5">
    <location>
        <begin position="10"/>
        <end position="20"/>
    </location>
</feature>
<evidence type="ECO:0000256" key="2">
    <source>
        <dbReference type="ARBA" id="ARBA00008105"/>
    </source>
</evidence>
<dbReference type="GO" id="GO:0006364">
    <property type="term" value="P:rRNA processing"/>
    <property type="evidence" value="ECO:0007669"/>
    <property type="project" value="UniProtKB-KW"/>
</dbReference>
<evidence type="ECO:0000256" key="5">
    <source>
        <dbReference type="SAM" id="MobiDB-lite"/>
    </source>
</evidence>
<name>N1QRL2_AEGTA</name>
<dbReference type="AlphaFoldDB" id="N1QRL2"/>
<evidence type="ECO:0000256" key="4">
    <source>
        <dbReference type="ARBA" id="ARBA00023242"/>
    </source>
</evidence>
<dbReference type="PANTHER" id="PTHR12838:SF0">
    <property type="entry name" value="U3 SMALL NUCLEOLAR RNA-ASSOCIATED PROTEIN 11-RELATED"/>
    <property type="match status" value="1"/>
</dbReference>
<dbReference type="SMART" id="SM00535">
    <property type="entry name" value="RIBOc"/>
    <property type="match status" value="1"/>
</dbReference>
<sequence>MGHLLIEPTKSPSEPANSPSRLLRELAQRKKAVSPKKKHPPRRFILKPPLDDERLTQRFLNSPQLSLKSLPLLSSCLPSSPLSAADRTWMDEYLLEAKQALGYPLAPSETLGEGDDCPARHFDVLLYLAFQHLDPSSERTRTRHVRNGHSRLWFLGQFVLELAFCEFFLQRYPRESPGPMRERVFALIGKKVLPKWIKAASLHNLVFPYDDLDKMIRKDREPPTNRGIILVWDHALGQCEQSVNIVFRVRGIILVWDHALGQCEQSVTILLRVAVFWALFGAIYLCFGMPEVYRVLFEAFGMDPEEESCQPKLRRQLEDVDYVSVEFEKRQLAWQDVAAYRPPADALFAHPRLFRACVPPGMHRFRGNIWDFDNRPKVMNILGYPLPANDKIPEITEARNIELGLGLQLCFMHPSKYKFEHPRFCFERLEYVGQKIQHLTALHLINSHTEDQNTFLPKICRESRKKYGLLEKHKDHILRARAYQRKEDFIRNLKEKASFKNPDEFYFKMINSKTVDGIHRPKPEANNKYTEEERMLLKHKDMGYIFQAVQSERKKVERLSSTLHAVDDKRSNKHIYFAEDREEAKEIRSRIGQSSSTPQFGNIPSRIKRKTASSYKELESRKERVKNLEKLYADMALQKELKKPGRKRKLREEEIVNSASQTVYKWRAQRKRRKNHIHQIKHELGLVIEHNEKEKIIHDHFYEHAVMRVIQRFDSLHTYNLQWLNSANVVLLPKKEGAEGILDYRPISLIHAIVKIIAKVLSLRLVPHMDGLVSDAQSAFIKRRSIHDNFMYVQNFARRLHKCKIPALLFKLDIKKAFDLVKRDYVLDLLQRLGCPAKFLAFCCCSFDIFILTIPSTNGGTRGQPRPQPERYDLPHHAYFLDHLE</sequence>
<evidence type="ECO:0000256" key="1">
    <source>
        <dbReference type="ARBA" id="ARBA00004604"/>
    </source>
</evidence>